<keyword evidence="2" id="KW-0472">Membrane</keyword>
<gene>
    <name evidence="3" type="ORF">FTUN_0476</name>
</gene>
<dbReference type="KEGG" id="ftj:FTUN_0476"/>
<name>A0A6M5YG61_9BACT</name>
<evidence type="ECO:0000256" key="1">
    <source>
        <dbReference type="SAM" id="MobiDB-lite"/>
    </source>
</evidence>
<dbReference type="RefSeq" id="WP_171469270.1">
    <property type="nucleotide sequence ID" value="NZ_CP053452.2"/>
</dbReference>
<feature type="transmembrane region" description="Helical" evidence="2">
    <location>
        <begin position="37"/>
        <end position="56"/>
    </location>
</feature>
<dbReference type="AlphaFoldDB" id="A0A6M5YG61"/>
<evidence type="ECO:0000313" key="3">
    <source>
        <dbReference type="EMBL" id="QJW92978.1"/>
    </source>
</evidence>
<keyword evidence="2" id="KW-0812">Transmembrane</keyword>
<feature type="region of interest" description="Disordered" evidence="1">
    <location>
        <begin position="75"/>
        <end position="107"/>
    </location>
</feature>
<accession>A0A6M5YG61</accession>
<sequence length="107" mass="12122">MTVRHMRLGLGLFFLVAGAVLLGVRFGVPDLVAKWNPMRLFLGACLALAMGCWNLSKWYAGWMWYQQQATPVRRPFRPGPTADAAPEMLPEFDFRPPNRDTDEPARS</sequence>
<evidence type="ECO:0000313" key="4">
    <source>
        <dbReference type="Proteomes" id="UP000503447"/>
    </source>
</evidence>
<dbReference type="Proteomes" id="UP000503447">
    <property type="component" value="Chromosome"/>
</dbReference>
<reference evidence="4" key="1">
    <citation type="submission" date="2020-05" db="EMBL/GenBank/DDBJ databases">
        <title>Frigoriglobus tundricola gen. nov., sp. nov., a psychrotolerant cellulolytic planctomycete of the family Gemmataceae with two divergent copies of 16S rRNA gene.</title>
        <authorList>
            <person name="Kulichevskaya I.S."/>
            <person name="Ivanova A.A."/>
            <person name="Naumoff D.G."/>
            <person name="Beletsky A.V."/>
            <person name="Rijpstra W.I.C."/>
            <person name="Sinninghe Damste J.S."/>
            <person name="Mardanov A.V."/>
            <person name="Ravin N.V."/>
            <person name="Dedysh S.N."/>
        </authorList>
    </citation>
    <scope>NUCLEOTIDE SEQUENCE [LARGE SCALE GENOMIC DNA]</scope>
    <source>
        <strain evidence="4">PL17</strain>
    </source>
</reference>
<evidence type="ECO:0000256" key="2">
    <source>
        <dbReference type="SAM" id="Phobius"/>
    </source>
</evidence>
<keyword evidence="2" id="KW-1133">Transmembrane helix</keyword>
<organism evidence="3 4">
    <name type="scientific">Frigoriglobus tundricola</name>
    <dbReference type="NCBI Taxonomy" id="2774151"/>
    <lineage>
        <taxon>Bacteria</taxon>
        <taxon>Pseudomonadati</taxon>
        <taxon>Planctomycetota</taxon>
        <taxon>Planctomycetia</taxon>
        <taxon>Gemmatales</taxon>
        <taxon>Gemmataceae</taxon>
        <taxon>Frigoriglobus</taxon>
    </lineage>
</organism>
<proteinExistence type="predicted"/>
<protein>
    <submittedName>
        <fullName evidence="3">Uncharacterized protein</fullName>
    </submittedName>
</protein>
<keyword evidence="4" id="KW-1185">Reference proteome</keyword>
<dbReference type="EMBL" id="CP053452">
    <property type="protein sequence ID" value="QJW92978.1"/>
    <property type="molecule type" value="Genomic_DNA"/>
</dbReference>
<feature type="compositionally biased region" description="Basic and acidic residues" evidence="1">
    <location>
        <begin position="92"/>
        <end position="107"/>
    </location>
</feature>